<evidence type="ECO:0000256" key="1">
    <source>
        <dbReference type="SAM" id="MobiDB-lite"/>
    </source>
</evidence>
<reference evidence="3" key="1">
    <citation type="journal article" date="2014" name="Nat. Genet.">
        <title>Genome of the human hookworm Necator americanus.</title>
        <authorList>
            <person name="Tang Y.T."/>
            <person name="Gao X."/>
            <person name="Rosa B.A."/>
            <person name="Abubucker S."/>
            <person name="Hallsworth-Pepin K."/>
            <person name="Martin J."/>
            <person name="Tyagi R."/>
            <person name="Heizer E."/>
            <person name="Zhang X."/>
            <person name="Bhonagiri-Palsikar V."/>
            <person name="Minx P."/>
            <person name="Warren W.C."/>
            <person name="Wang Q."/>
            <person name="Zhan B."/>
            <person name="Hotez P.J."/>
            <person name="Sternberg P.W."/>
            <person name="Dougall A."/>
            <person name="Gaze S.T."/>
            <person name="Mulvenna J."/>
            <person name="Sotillo J."/>
            <person name="Ranganathan S."/>
            <person name="Rabelo E.M."/>
            <person name="Wilson R.K."/>
            <person name="Felgner P.L."/>
            <person name="Bethony J."/>
            <person name="Hawdon J.M."/>
            <person name="Gasser R.B."/>
            <person name="Loukas A."/>
            <person name="Mitreva M."/>
        </authorList>
    </citation>
    <scope>NUCLEOTIDE SEQUENCE [LARGE SCALE GENOMIC DNA]</scope>
</reference>
<dbReference type="AlphaFoldDB" id="W2SP37"/>
<dbReference type="InterPro" id="IPR016187">
    <property type="entry name" value="CTDL_fold"/>
</dbReference>
<dbReference type="KEGG" id="nai:NECAME_14627"/>
<evidence type="ECO:0008006" key="4">
    <source>
        <dbReference type="Google" id="ProtNLM"/>
    </source>
</evidence>
<gene>
    <name evidence="2" type="ORF">NECAME_14627</name>
</gene>
<dbReference type="Proteomes" id="UP000053676">
    <property type="component" value="Unassembled WGS sequence"/>
</dbReference>
<protein>
    <recommendedName>
        <fullName evidence="4">C-type lectin domain-containing protein</fullName>
    </recommendedName>
</protein>
<dbReference type="Gene3D" id="3.10.100.10">
    <property type="entry name" value="Mannose-Binding Protein A, subunit A"/>
    <property type="match status" value="1"/>
</dbReference>
<sequence length="127" mass="14257">MLPITPCAIGLRFVENQCGVSQPYWSDSSVVNFENWEPGEPNNNICKVMERGTIIDVMPTVHSSVKLIILSTALNAEHENLVTHANRNRRHHWFGPGEQGKPTSMSKLHPKKARCTITKGVLEQKLN</sequence>
<evidence type="ECO:0000313" key="2">
    <source>
        <dbReference type="EMBL" id="ETN70641.1"/>
    </source>
</evidence>
<dbReference type="EMBL" id="KI668917">
    <property type="protein sequence ID" value="ETN70641.1"/>
    <property type="molecule type" value="Genomic_DNA"/>
</dbReference>
<dbReference type="InterPro" id="IPR016186">
    <property type="entry name" value="C-type_lectin-like/link_sf"/>
</dbReference>
<dbReference type="SUPFAM" id="SSF56436">
    <property type="entry name" value="C-type lectin-like"/>
    <property type="match status" value="1"/>
</dbReference>
<feature type="region of interest" description="Disordered" evidence="1">
    <location>
        <begin position="90"/>
        <end position="110"/>
    </location>
</feature>
<proteinExistence type="predicted"/>
<organism evidence="2 3">
    <name type="scientific">Necator americanus</name>
    <name type="common">Human hookworm</name>
    <dbReference type="NCBI Taxonomy" id="51031"/>
    <lineage>
        <taxon>Eukaryota</taxon>
        <taxon>Metazoa</taxon>
        <taxon>Ecdysozoa</taxon>
        <taxon>Nematoda</taxon>
        <taxon>Chromadorea</taxon>
        <taxon>Rhabditida</taxon>
        <taxon>Rhabditina</taxon>
        <taxon>Rhabditomorpha</taxon>
        <taxon>Strongyloidea</taxon>
        <taxon>Ancylostomatidae</taxon>
        <taxon>Bunostominae</taxon>
        <taxon>Necator</taxon>
    </lineage>
</organism>
<accession>W2SP37</accession>
<keyword evidence="3" id="KW-1185">Reference proteome</keyword>
<evidence type="ECO:0000313" key="3">
    <source>
        <dbReference type="Proteomes" id="UP000053676"/>
    </source>
</evidence>
<name>W2SP37_NECAM</name>